<evidence type="ECO:0000313" key="2">
    <source>
        <dbReference type="EMBL" id="KAK1618447.1"/>
    </source>
</evidence>
<comment type="caution">
    <text evidence="2">The sequence shown here is derived from an EMBL/GenBank/DDBJ whole genome shotgun (WGS) entry which is preliminary data.</text>
</comment>
<evidence type="ECO:0000256" key="1">
    <source>
        <dbReference type="SAM" id="MobiDB-lite"/>
    </source>
</evidence>
<name>A0AAD8RDY1_LOLMU</name>
<evidence type="ECO:0008006" key="4">
    <source>
        <dbReference type="Google" id="ProtNLM"/>
    </source>
</evidence>
<dbReference type="EMBL" id="JAUUTY010000006">
    <property type="protein sequence ID" value="KAK1618447.1"/>
    <property type="molecule type" value="Genomic_DNA"/>
</dbReference>
<dbReference type="Proteomes" id="UP001231189">
    <property type="component" value="Unassembled WGS sequence"/>
</dbReference>
<dbReference type="AlphaFoldDB" id="A0AAD8RDY1"/>
<proteinExistence type="predicted"/>
<organism evidence="2 3">
    <name type="scientific">Lolium multiflorum</name>
    <name type="common">Italian ryegrass</name>
    <name type="synonym">Lolium perenne subsp. multiflorum</name>
    <dbReference type="NCBI Taxonomy" id="4521"/>
    <lineage>
        <taxon>Eukaryota</taxon>
        <taxon>Viridiplantae</taxon>
        <taxon>Streptophyta</taxon>
        <taxon>Embryophyta</taxon>
        <taxon>Tracheophyta</taxon>
        <taxon>Spermatophyta</taxon>
        <taxon>Magnoliopsida</taxon>
        <taxon>Liliopsida</taxon>
        <taxon>Poales</taxon>
        <taxon>Poaceae</taxon>
        <taxon>BOP clade</taxon>
        <taxon>Pooideae</taxon>
        <taxon>Poodae</taxon>
        <taxon>Poeae</taxon>
        <taxon>Poeae Chloroplast Group 2 (Poeae type)</taxon>
        <taxon>Loliodinae</taxon>
        <taxon>Loliinae</taxon>
        <taxon>Lolium</taxon>
    </lineage>
</organism>
<accession>A0AAD8RDY1</accession>
<evidence type="ECO:0000313" key="3">
    <source>
        <dbReference type="Proteomes" id="UP001231189"/>
    </source>
</evidence>
<protein>
    <recommendedName>
        <fullName evidence="4">Transposase Tnp1/En/Spm-like domain-containing protein</fullName>
    </recommendedName>
</protein>
<feature type="compositionally biased region" description="Basic and acidic residues" evidence="1">
    <location>
        <begin position="1"/>
        <end position="21"/>
    </location>
</feature>
<reference evidence="2" key="1">
    <citation type="submission" date="2023-07" db="EMBL/GenBank/DDBJ databases">
        <title>A chromosome-level genome assembly of Lolium multiflorum.</title>
        <authorList>
            <person name="Chen Y."/>
            <person name="Copetti D."/>
            <person name="Kolliker R."/>
            <person name="Studer B."/>
        </authorList>
    </citation>
    <scope>NUCLEOTIDE SEQUENCE</scope>
    <source>
        <strain evidence="2">02402/16</strain>
        <tissue evidence="2">Leaf</tissue>
    </source>
</reference>
<feature type="region of interest" description="Disordered" evidence="1">
    <location>
        <begin position="1"/>
        <end position="28"/>
    </location>
</feature>
<gene>
    <name evidence="2" type="ORF">QYE76_023964</name>
</gene>
<sequence>MLKEHIRRLEDRNNKEGHGNEIEEEENLRSNNNVISRLPVLHGKTKRVQCSGTVEANSSMQHGTPQDNLLISREKDGEHDNSNQLLIQQNSSLPQDPVSGSMPEVRETGDLIDESFARLDQQRIRNKCRSSVPSKPSKRRHTSSLKAGCEVVLRTSTYPNKRNVAYATIRSTDPATKAGGIELGAQFSLVRIDEPIMDSEELVREVSDCKTIDDAFSSGFLISWPTLFVSYFLPLNIL</sequence>
<keyword evidence="3" id="KW-1185">Reference proteome</keyword>